<dbReference type="InterPro" id="IPR003864">
    <property type="entry name" value="CSC1/OSCA1-like_7TM"/>
</dbReference>
<dbReference type="EMBL" id="CALNXK010000392">
    <property type="protein sequence ID" value="CAH3184558.1"/>
    <property type="molecule type" value="Genomic_DNA"/>
</dbReference>
<dbReference type="PANTHER" id="PTHR13018">
    <property type="entry name" value="PROBABLE MEMBRANE PROTEIN DUF221-RELATED"/>
    <property type="match status" value="1"/>
</dbReference>
<dbReference type="PANTHER" id="PTHR13018:SF5">
    <property type="entry name" value="RE44586P"/>
    <property type="match status" value="1"/>
</dbReference>
<feature type="transmembrane region" description="Helical" evidence="1">
    <location>
        <begin position="144"/>
        <end position="164"/>
    </location>
</feature>
<name>A0ABN8RZ04_9CNID</name>
<dbReference type="Pfam" id="PF14703">
    <property type="entry name" value="PHM7_cyt"/>
    <property type="match status" value="1"/>
</dbReference>
<comment type="caution">
    <text evidence="4">The sequence shown here is derived from an EMBL/GenBank/DDBJ whole genome shotgun (WGS) entry which is preliminary data.</text>
</comment>
<feature type="transmembrane region" description="Helical" evidence="1">
    <location>
        <begin position="230"/>
        <end position="250"/>
    </location>
</feature>
<protein>
    <recommendedName>
        <fullName evidence="6">CSC1/OSCA1-like 7TM region domain-containing protein</fullName>
    </recommendedName>
</protein>
<keyword evidence="1" id="KW-1133">Transmembrane helix</keyword>
<dbReference type="Pfam" id="PF02714">
    <property type="entry name" value="RSN1_7TM"/>
    <property type="match status" value="1"/>
</dbReference>
<organism evidence="4 5">
    <name type="scientific">Porites lobata</name>
    <dbReference type="NCBI Taxonomy" id="104759"/>
    <lineage>
        <taxon>Eukaryota</taxon>
        <taxon>Metazoa</taxon>
        <taxon>Cnidaria</taxon>
        <taxon>Anthozoa</taxon>
        <taxon>Hexacorallia</taxon>
        <taxon>Scleractinia</taxon>
        <taxon>Fungiina</taxon>
        <taxon>Poritidae</taxon>
        <taxon>Porites</taxon>
    </lineage>
</organism>
<evidence type="ECO:0000259" key="2">
    <source>
        <dbReference type="Pfam" id="PF02714"/>
    </source>
</evidence>
<feature type="non-terminal residue" evidence="4">
    <location>
        <position position="1"/>
    </location>
</feature>
<feature type="transmembrane region" description="Helical" evidence="1">
    <location>
        <begin position="184"/>
        <end position="210"/>
    </location>
</feature>
<dbReference type="InterPro" id="IPR045122">
    <property type="entry name" value="Csc1-like"/>
</dbReference>
<dbReference type="Proteomes" id="UP001159405">
    <property type="component" value="Unassembled WGS sequence"/>
</dbReference>
<gene>
    <name evidence="4" type="ORF">PLOB_00030611</name>
</gene>
<evidence type="ECO:0000256" key="1">
    <source>
        <dbReference type="SAM" id="Phobius"/>
    </source>
</evidence>
<keyword evidence="5" id="KW-1185">Reference proteome</keyword>
<reference evidence="4 5" key="1">
    <citation type="submission" date="2022-05" db="EMBL/GenBank/DDBJ databases">
        <authorList>
            <consortium name="Genoscope - CEA"/>
            <person name="William W."/>
        </authorList>
    </citation>
    <scope>NUCLEOTIDE SEQUENCE [LARGE SCALE GENOMIC DNA]</scope>
</reference>
<evidence type="ECO:0000259" key="3">
    <source>
        <dbReference type="Pfam" id="PF14703"/>
    </source>
</evidence>
<evidence type="ECO:0000313" key="4">
    <source>
        <dbReference type="EMBL" id="CAH3184558.1"/>
    </source>
</evidence>
<dbReference type="InterPro" id="IPR027815">
    <property type="entry name" value="CSC1/OSCA1-like_cyt"/>
</dbReference>
<evidence type="ECO:0008006" key="6">
    <source>
        <dbReference type="Google" id="ProtNLM"/>
    </source>
</evidence>
<keyword evidence="1" id="KW-0472">Membrane</keyword>
<proteinExistence type="predicted"/>
<sequence length="268" mass="30230">QVEDVVIVEDLTKWQELVNERDALQWKLDHADAVHEQTGEKPTHKKFICCGTKFDSISQYGTELEAVQTKLDEETEKKHNLFPCCFVVFRSLRASTLALQSDWDNSPLEVDVIPATELASVLWNNLPIGLGLWQSRTPDLETHLFCVHLVFFWTVPVAFASTLVSLQNLTKVAPFSKPVLELNAFVKGAIEGFLSGLALLVFFAILPLVLRLFSKLEGIPTESRVDQSTLGKLFIFMVNNIYLHLFNYVFSLLNPSPHSHCFSFATSC</sequence>
<accession>A0ABN8RZ04</accession>
<evidence type="ECO:0000313" key="5">
    <source>
        <dbReference type="Proteomes" id="UP001159405"/>
    </source>
</evidence>
<feature type="domain" description="CSC1/OSCA1-like cytosolic" evidence="3">
    <location>
        <begin position="2"/>
        <end position="125"/>
    </location>
</feature>
<keyword evidence="1" id="KW-0812">Transmembrane</keyword>
<feature type="domain" description="CSC1/OSCA1-like 7TM region" evidence="2">
    <location>
        <begin position="144"/>
        <end position="243"/>
    </location>
</feature>